<feature type="compositionally biased region" description="Basic and acidic residues" evidence="1">
    <location>
        <begin position="128"/>
        <end position="137"/>
    </location>
</feature>
<protein>
    <submittedName>
        <fullName evidence="2">Uncharacterized protein</fullName>
    </submittedName>
</protein>
<feature type="region of interest" description="Disordered" evidence="1">
    <location>
        <begin position="126"/>
        <end position="201"/>
    </location>
</feature>
<dbReference type="Proteomes" id="UP000031599">
    <property type="component" value="Unassembled WGS sequence"/>
</dbReference>
<feature type="compositionally biased region" description="Polar residues" evidence="1">
    <location>
        <begin position="138"/>
        <end position="152"/>
    </location>
</feature>
<evidence type="ECO:0000256" key="1">
    <source>
        <dbReference type="SAM" id="MobiDB-lite"/>
    </source>
</evidence>
<proteinExistence type="predicted"/>
<comment type="caution">
    <text evidence="2">The sequence shown here is derived from an EMBL/GenBank/DDBJ whole genome shotgun (WGS) entry which is preliminary data.</text>
</comment>
<organism evidence="2 3">
    <name type="scientific">Enhygromyxa salina</name>
    <dbReference type="NCBI Taxonomy" id="215803"/>
    <lineage>
        <taxon>Bacteria</taxon>
        <taxon>Pseudomonadati</taxon>
        <taxon>Myxococcota</taxon>
        <taxon>Polyangia</taxon>
        <taxon>Nannocystales</taxon>
        <taxon>Nannocystaceae</taxon>
        <taxon>Enhygromyxa</taxon>
    </lineage>
</organism>
<gene>
    <name evidence="2" type="ORF">DB30_01113</name>
</gene>
<reference evidence="2 3" key="1">
    <citation type="submission" date="2014-12" db="EMBL/GenBank/DDBJ databases">
        <title>Genome assembly of Enhygromyxa salina DSM 15201.</title>
        <authorList>
            <person name="Sharma G."/>
            <person name="Subramanian S."/>
        </authorList>
    </citation>
    <scope>NUCLEOTIDE SEQUENCE [LARGE SCALE GENOMIC DNA]</scope>
    <source>
        <strain evidence="2 3">DSM 15201</strain>
    </source>
</reference>
<sequence length="201" mass="22275">MSAMADEDPNGSPETLGRIALKQVRVSRAEVEARSREPSSARKASNPMNRLVPYLDLFSRLSDDELARLARVPITAAESLRQQIEEVNRALSRFADLLPRLSDDELARLTGATVKTLRFWRLSQPRHLQGDSRRRSPADNTATPSPGTQENVSVRRGLEDAELSSTSWNSIRRPAEFGVEESSDEDEGPDGSATFVIDTVE</sequence>
<dbReference type="AlphaFoldDB" id="A0A0C2CT25"/>
<evidence type="ECO:0000313" key="2">
    <source>
        <dbReference type="EMBL" id="KIG12755.1"/>
    </source>
</evidence>
<evidence type="ECO:0000313" key="3">
    <source>
        <dbReference type="Proteomes" id="UP000031599"/>
    </source>
</evidence>
<name>A0A0C2CT25_9BACT</name>
<accession>A0A0C2CT25</accession>
<dbReference type="EMBL" id="JMCC02000120">
    <property type="protein sequence ID" value="KIG12755.1"/>
    <property type="molecule type" value="Genomic_DNA"/>
</dbReference>
<feature type="compositionally biased region" description="Acidic residues" evidence="1">
    <location>
        <begin position="178"/>
        <end position="189"/>
    </location>
</feature>